<comment type="caution">
    <text evidence="1">The sequence shown here is derived from an EMBL/GenBank/DDBJ whole genome shotgun (WGS) entry which is preliminary data.</text>
</comment>
<evidence type="ECO:0000313" key="2">
    <source>
        <dbReference type="Proteomes" id="UP000785679"/>
    </source>
</evidence>
<evidence type="ECO:0000313" key="1">
    <source>
        <dbReference type="EMBL" id="TNV74777.1"/>
    </source>
</evidence>
<keyword evidence="2" id="KW-1185">Reference proteome</keyword>
<gene>
    <name evidence="1" type="ORF">FGO68_gene16280</name>
</gene>
<proteinExistence type="predicted"/>
<sequence length="326" mass="38013">MCYNYYLNYAHSIQQFIEFAYHQFNYSNQQLFSITISNFTQFTAHHHYFSLLHSHTHMYAQLRKADLVHFAENMDAASVCDSVRTTPFTDFFGRICLAEIAVRKDESISTQFEQRAYDERAPWSFLHLSDLSLLDPKSTYKIPPPERVELVIEAYGSDFIEVGKSLLLTNRYHSLQLTATLFRGDSQHGLLPPNNQVIKDNNKTGLDTKAVHETVQASRRTLEKHKKNLKSATVDEQTALQADVKAKAALDLYVELRSHKFIRRWTLWLNNPSKNWQDITKTICHNLYYSEQPCVVIRQIQAYHVRSKEPIFHFYTIKNPAHVIPQ</sequence>
<protein>
    <submittedName>
        <fullName evidence="1">Uncharacterized protein</fullName>
    </submittedName>
</protein>
<accession>A0A8J8SXT1</accession>
<dbReference type="EMBL" id="RRYP01016645">
    <property type="protein sequence ID" value="TNV74777.1"/>
    <property type="molecule type" value="Genomic_DNA"/>
</dbReference>
<dbReference type="AlphaFoldDB" id="A0A8J8SXT1"/>
<dbReference type="Proteomes" id="UP000785679">
    <property type="component" value="Unassembled WGS sequence"/>
</dbReference>
<name>A0A8J8SXT1_HALGN</name>
<organism evidence="1 2">
    <name type="scientific">Halteria grandinella</name>
    <dbReference type="NCBI Taxonomy" id="5974"/>
    <lineage>
        <taxon>Eukaryota</taxon>
        <taxon>Sar</taxon>
        <taxon>Alveolata</taxon>
        <taxon>Ciliophora</taxon>
        <taxon>Intramacronucleata</taxon>
        <taxon>Spirotrichea</taxon>
        <taxon>Stichotrichia</taxon>
        <taxon>Sporadotrichida</taxon>
        <taxon>Halteriidae</taxon>
        <taxon>Halteria</taxon>
    </lineage>
</organism>
<reference evidence="1" key="1">
    <citation type="submission" date="2019-06" db="EMBL/GenBank/DDBJ databases">
        <authorList>
            <person name="Zheng W."/>
        </authorList>
    </citation>
    <scope>NUCLEOTIDE SEQUENCE</scope>
    <source>
        <strain evidence="1">QDHG01</strain>
    </source>
</reference>